<dbReference type="GO" id="GO:0034657">
    <property type="term" value="C:GID complex"/>
    <property type="evidence" value="ECO:0007669"/>
    <property type="project" value="TreeGrafter"/>
</dbReference>
<dbReference type="CDD" id="cd00200">
    <property type="entry name" value="WD40"/>
    <property type="match status" value="1"/>
</dbReference>
<dbReference type="InterPro" id="IPR051350">
    <property type="entry name" value="WD_repeat-ST_regulator"/>
</dbReference>
<dbReference type="Gene3D" id="2.130.10.10">
    <property type="entry name" value="YVTN repeat-like/Quinoprotein amine dehydrogenase"/>
    <property type="match status" value="2"/>
</dbReference>
<evidence type="ECO:0000256" key="1">
    <source>
        <dbReference type="ARBA" id="ARBA00004496"/>
    </source>
</evidence>
<keyword evidence="4" id="KW-0677">Repeat</keyword>
<dbReference type="InterPro" id="IPR006594">
    <property type="entry name" value="LisH"/>
</dbReference>
<feature type="repeat" description="WD" evidence="5">
    <location>
        <begin position="263"/>
        <end position="304"/>
    </location>
</feature>
<dbReference type="FunFam" id="2.130.10.10:FF:000087">
    <property type="entry name" value="WD repeat-containing protein 26 homolog"/>
    <property type="match status" value="1"/>
</dbReference>
<evidence type="ECO:0000313" key="9">
    <source>
        <dbReference type="Proteomes" id="UP000594262"/>
    </source>
</evidence>
<evidence type="ECO:0000256" key="6">
    <source>
        <dbReference type="SAM" id="MobiDB-lite"/>
    </source>
</evidence>
<feature type="domain" description="CTLH" evidence="7">
    <location>
        <begin position="84"/>
        <end position="143"/>
    </location>
</feature>
<dbReference type="InterPro" id="IPR001680">
    <property type="entry name" value="WD40_rpt"/>
</dbReference>
<dbReference type="EnsemblMetazoa" id="CLYHEMT003966.1">
    <property type="protein sequence ID" value="CLYHEMP003966.1"/>
    <property type="gene ID" value="CLYHEMG003966"/>
</dbReference>
<dbReference type="AlphaFoldDB" id="A0A7M5V5V3"/>
<dbReference type="RefSeq" id="XP_066923035.1">
    <property type="nucleotide sequence ID" value="XM_067066934.1"/>
</dbReference>
<feature type="region of interest" description="Disordered" evidence="6">
    <location>
        <begin position="1"/>
        <end position="36"/>
    </location>
</feature>
<feature type="region of interest" description="Disordered" evidence="6">
    <location>
        <begin position="570"/>
        <end position="603"/>
    </location>
</feature>
<dbReference type="PROSITE" id="PS50896">
    <property type="entry name" value="LISH"/>
    <property type="match status" value="1"/>
</dbReference>
<evidence type="ECO:0000313" key="8">
    <source>
        <dbReference type="EnsemblMetazoa" id="CLYHEMP003966.1"/>
    </source>
</evidence>
<dbReference type="GO" id="GO:0005737">
    <property type="term" value="C:cytoplasm"/>
    <property type="evidence" value="ECO:0007669"/>
    <property type="project" value="UniProtKB-SubCell"/>
</dbReference>
<feature type="compositionally biased region" description="Low complexity" evidence="6">
    <location>
        <begin position="1"/>
        <end position="14"/>
    </location>
</feature>
<dbReference type="InterPro" id="IPR015943">
    <property type="entry name" value="WD40/YVTN_repeat-like_dom_sf"/>
</dbReference>
<keyword evidence="9" id="KW-1185">Reference proteome</keyword>
<dbReference type="SUPFAM" id="SSF50978">
    <property type="entry name" value="WD40 repeat-like"/>
    <property type="match status" value="1"/>
</dbReference>
<sequence>MRSNGESESSENGEAILEHKNGVSSNDTPEKFAALKERNREKITRKRLNKFDEEIVRVIGQHLEKLGLHKTVECLLKESNCQLENSSASRFRAHCLKGDWNKAECVLKDLQPLLTTQDCYLKMRFLILEQKFLELLEDGRAIEALHCLRQELTPLKYNVERIHELSGLLMSADIDELLKKSNWEGKTNGTRQHLINKLQAYLPPTVMLPPDRLETLIKQAFEHQKTNCLYHNSTLDQNLHSLSILSDHKCTRNMFPTETRQILSEHCDEVWFLRFSHDGKYLATGSKDTTVILWKVEDDTLVKWRTLEGHSYGVSYISWSPNDTYIIACGPEDCCELWIWQVETGELKCRMSHSTEESLTCCAWYSDEKRFVTGGTRGQFYQCDLDGNILESWEGVRVVGLHVLNDRSVLAADTHMRIRSYNFDALVDKLLIQETHPIMSFVVSEDKTKALFNIASQGVNLWDIKDKVLIRKFRGVKQGYYMIHTCFGGLNNDFIASGSEDNQVYIWHHSRETPITTLNGHSQTVNCVHWNPTDPSMLASASDDGTVRIWRPAKDPSKACSTSDCFDFLTSSQGSQSSRSTSDESASSSQSSSRRSSSSTSPS</sequence>
<dbReference type="InterPro" id="IPR036322">
    <property type="entry name" value="WD40_repeat_dom_sf"/>
</dbReference>
<dbReference type="GO" id="GO:0043161">
    <property type="term" value="P:proteasome-mediated ubiquitin-dependent protein catabolic process"/>
    <property type="evidence" value="ECO:0007669"/>
    <property type="project" value="TreeGrafter"/>
</dbReference>
<dbReference type="SMART" id="SM00320">
    <property type="entry name" value="WD40"/>
    <property type="match status" value="5"/>
</dbReference>
<evidence type="ECO:0000256" key="2">
    <source>
        <dbReference type="ARBA" id="ARBA00022490"/>
    </source>
</evidence>
<keyword evidence="2" id="KW-0963">Cytoplasm</keyword>
<proteinExistence type="predicted"/>
<dbReference type="Pfam" id="PF00400">
    <property type="entry name" value="WD40"/>
    <property type="match status" value="4"/>
</dbReference>
<evidence type="ECO:0000259" key="7">
    <source>
        <dbReference type="PROSITE" id="PS50897"/>
    </source>
</evidence>
<name>A0A7M5V5V3_9CNID</name>
<dbReference type="InterPro" id="IPR006595">
    <property type="entry name" value="CTLH_C"/>
</dbReference>
<dbReference type="InterPro" id="IPR054080">
    <property type="entry name" value="TPR1-like_2nd"/>
</dbReference>
<evidence type="ECO:0000256" key="4">
    <source>
        <dbReference type="ARBA" id="ARBA00022737"/>
    </source>
</evidence>
<dbReference type="GeneID" id="136810382"/>
<keyword evidence="3 5" id="KW-0853">WD repeat</keyword>
<dbReference type="PANTHER" id="PTHR22838:SF0">
    <property type="entry name" value="WD REPEAT-CONTAINING PROTEIN 26"/>
    <property type="match status" value="1"/>
</dbReference>
<dbReference type="Proteomes" id="UP000594262">
    <property type="component" value="Unplaced"/>
</dbReference>
<organism evidence="8 9">
    <name type="scientific">Clytia hemisphaerica</name>
    <dbReference type="NCBI Taxonomy" id="252671"/>
    <lineage>
        <taxon>Eukaryota</taxon>
        <taxon>Metazoa</taxon>
        <taxon>Cnidaria</taxon>
        <taxon>Hydrozoa</taxon>
        <taxon>Hydroidolina</taxon>
        <taxon>Leptothecata</taxon>
        <taxon>Obeliida</taxon>
        <taxon>Clytiidae</taxon>
        <taxon>Clytia</taxon>
    </lineage>
</organism>
<evidence type="ECO:0000256" key="5">
    <source>
        <dbReference type="PROSITE-ProRule" id="PRU00221"/>
    </source>
</evidence>
<dbReference type="InterPro" id="IPR020472">
    <property type="entry name" value="WD40_PAC1"/>
</dbReference>
<dbReference type="PRINTS" id="PR00320">
    <property type="entry name" value="GPROTEINBRPT"/>
</dbReference>
<protein>
    <recommendedName>
        <fullName evidence="7">CTLH domain-containing protein</fullName>
    </recommendedName>
</protein>
<dbReference type="PROSITE" id="PS50294">
    <property type="entry name" value="WD_REPEATS_REGION"/>
    <property type="match status" value="2"/>
</dbReference>
<reference evidence="8" key="1">
    <citation type="submission" date="2021-01" db="UniProtKB">
        <authorList>
            <consortium name="EnsemblMetazoa"/>
        </authorList>
    </citation>
    <scope>IDENTIFICATION</scope>
</reference>
<dbReference type="SMART" id="SM00668">
    <property type="entry name" value="CTLH"/>
    <property type="match status" value="1"/>
</dbReference>
<comment type="subcellular location">
    <subcellularLocation>
        <location evidence="1">Cytoplasm</location>
    </subcellularLocation>
</comment>
<feature type="repeat" description="WD" evidence="5">
    <location>
        <begin position="307"/>
        <end position="338"/>
    </location>
</feature>
<feature type="repeat" description="WD" evidence="5">
    <location>
        <begin position="518"/>
        <end position="550"/>
    </location>
</feature>
<accession>A0A7M5V5V3</accession>
<dbReference type="Pfam" id="PF21889">
    <property type="entry name" value="TPR1-like_2nd"/>
    <property type="match status" value="1"/>
</dbReference>
<dbReference type="PROSITE" id="PS50897">
    <property type="entry name" value="CTLH"/>
    <property type="match status" value="1"/>
</dbReference>
<dbReference type="OrthoDB" id="972532at2759"/>
<dbReference type="PANTHER" id="PTHR22838">
    <property type="entry name" value="WD REPEAT PROTEIN 26-RELATED"/>
    <property type="match status" value="1"/>
</dbReference>
<dbReference type="PROSITE" id="PS50082">
    <property type="entry name" value="WD_REPEATS_2"/>
    <property type="match status" value="3"/>
</dbReference>
<evidence type="ECO:0000256" key="3">
    <source>
        <dbReference type="ARBA" id="ARBA00022574"/>
    </source>
</evidence>